<accession>A0ACC3YJJ3</accession>
<reference evidence="1 2" key="1">
    <citation type="journal article" date="2020" name="Phytopathology">
        <title>Genome Sequence Resources of Colletotrichum truncatum, C. plurivorum, C. musicola, and C. sojae: Four Species Pathogenic to Soybean (Glycine max).</title>
        <authorList>
            <person name="Rogerio F."/>
            <person name="Boufleur T.R."/>
            <person name="Ciampi-Guillardi M."/>
            <person name="Sukno S.A."/>
            <person name="Thon M.R."/>
            <person name="Massola Junior N.S."/>
            <person name="Baroncelli R."/>
        </authorList>
    </citation>
    <scope>NUCLEOTIDE SEQUENCE [LARGE SCALE GENOMIC DNA]</scope>
    <source>
        <strain evidence="1 2">CMES1059</strain>
    </source>
</reference>
<dbReference type="EMBL" id="VUJX02000009">
    <property type="protein sequence ID" value="KAL0932070.1"/>
    <property type="molecule type" value="Genomic_DNA"/>
</dbReference>
<dbReference type="Proteomes" id="UP000805649">
    <property type="component" value="Unassembled WGS sequence"/>
</dbReference>
<sequence length="39" mass="4296">MHMPFVVSQEIEIILFLTVDLVCLGCAEYLAAPLSTQSL</sequence>
<comment type="caution">
    <text evidence="1">The sequence shown here is derived from an EMBL/GenBank/DDBJ whole genome shotgun (WGS) entry which is preliminary data.</text>
</comment>
<protein>
    <submittedName>
        <fullName evidence="1">Uncharacterized protein</fullName>
    </submittedName>
</protein>
<keyword evidence="2" id="KW-1185">Reference proteome</keyword>
<evidence type="ECO:0000313" key="2">
    <source>
        <dbReference type="Proteomes" id="UP000805649"/>
    </source>
</evidence>
<name>A0ACC3YJJ3_COLTU</name>
<evidence type="ECO:0000313" key="1">
    <source>
        <dbReference type="EMBL" id="KAL0932070.1"/>
    </source>
</evidence>
<proteinExistence type="predicted"/>
<organism evidence="1 2">
    <name type="scientific">Colletotrichum truncatum</name>
    <name type="common">Anthracnose fungus</name>
    <name type="synonym">Colletotrichum capsici</name>
    <dbReference type="NCBI Taxonomy" id="5467"/>
    <lineage>
        <taxon>Eukaryota</taxon>
        <taxon>Fungi</taxon>
        <taxon>Dikarya</taxon>
        <taxon>Ascomycota</taxon>
        <taxon>Pezizomycotina</taxon>
        <taxon>Sordariomycetes</taxon>
        <taxon>Hypocreomycetidae</taxon>
        <taxon>Glomerellales</taxon>
        <taxon>Glomerellaceae</taxon>
        <taxon>Colletotrichum</taxon>
        <taxon>Colletotrichum truncatum species complex</taxon>
    </lineage>
</organism>
<gene>
    <name evidence="1" type="ORF">CTRU02_213023</name>
</gene>